<dbReference type="SUPFAM" id="SSF47240">
    <property type="entry name" value="Ferritin-like"/>
    <property type="match status" value="1"/>
</dbReference>
<evidence type="ECO:0000313" key="4">
    <source>
        <dbReference type="EMBL" id="AYB00844.1"/>
    </source>
</evidence>
<dbReference type="Gene3D" id="1.20.1260.10">
    <property type="match status" value="1"/>
</dbReference>
<feature type="domain" description="Ferritin/DPS" evidence="3">
    <location>
        <begin position="7"/>
        <end position="146"/>
    </location>
</feature>
<dbReference type="PIRSF" id="PIRSF005900">
    <property type="entry name" value="Dps"/>
    <property type="match status" value="1"/>
</dbReference>
<keyword evidence="5" id="KW-1185">Reference proteome</keyword>
<evidence type="ECO:0000256" key="1">
    <source>
        <dbReference type="ARBA" id="ARBA00009497"/>
    </source>
</evidence>
<dbReference type="GO" id="GO:0016722">
    <property type="term" value="F:oxidoreductase activity, acting on metal ions"/>
    <property type="evidence" value="ECO:0007669"/>
    <property type="project" value="InterPro"/>
</dbReference>
<accession>A0A385Q6A6</accession>
<dbReference type="EMBL" id="CP032364">
    <property type="protein sequence ID" value="AYB00844.1"/>
    <property type="molecule type" value="Genomic_DNA"/>
</dbReference>
<dbReference type="AlphaFoldDB" id="A0A385Q6A6"/>
<evidence type="ECO:0000259" key="3">
    <source>
        <dbReference type="Pfam" id="PF00210"/>
    </source>
</evidence>
<organism evidence="4 5">
    <name type="scientific">Lachnoanaerobaculum umeaense</name>
    <dbReference type="NCBI Taxonomy" id="617123"/>
    <lineage>
        <taxon>Bacteria</taxon>
        <taxon>Bacillati</taxon>
        <taxon>Bacillota</taxon>
        <taxon>Clostridia</taxon>
        <taxon>Lachnospirales</taxon>
        <taxon>Lachnospiraceae</taxon>
        <taxon>Lachnoanaerobaculum</taxon>
    </lineage>
</organism>
<dbReference type="InterPro" id="IPR023188">
    <property type="entry name" value="DPS_DNA-bd_CS"/>
</dbReference>
<comment type="similarity">
    <text evidence="1 2">Belongs to the Dps family.</text>
</comment>
<evidence type="ECO:0000256" key="2">
    <source>
        <dbReference type="RuleBase" id="RU003875"/>
    </source>
</evidence>
<dbReference type="PANTHER" id="PTHR42932:SF1">
    <property type="entry name" value="GENERAL STRESS PROTEIN 20U"/>
    <property type="match status" value="1"/>
</dbReference>
<dbReference type="InterPro" id="IPR009078">
    <property type="entry name" value="Ferritin-like_SF"/>
</dbReference>
<dbReference type="Pfam" id="PF00210">
    <property type="entry name" value="Ferritin"/>
    <property type="match status" value="1"/>
</dbReference>
<dbReference type="Proteomes" id="UP000265562">
    <property type="component" value="Chromosome"/>
</dbReference>
<dbReference type="RefSeq" id="WP_009663748.1">
    <property type="nucleotide sequence ID" value="NZ_CP032364.1"/>
</dbReference>
<sequence length="147" mass="17049">MKQELLAKMNAYLANQEIMYIKLHNMHWNLKGHGFFTLHSKLEEYYDQTADIIDEVAERILAKDALPIANLKEALEISKVKELPDKAINIDEAIRILTIDVEYWVNDSKEIVELADKEGDVVTADIFTGYVKEYEKTLWMLKAFAQN</sequence>
<proteinExistence type="inferred from homology"/>
<dbReference type="PROSITE" id="PS00818">
    <property type="entry name" value="DPS_1"/>
    <property type="match status" value="1"/>
</dbReference>
<dbReference type="InterPro" id="IPR002177">
    <property type="entry name" value="DPS_DNA-bd"/>
</dbReference>
<dbReference type="PANTHER" id="PTHR42932">
    <property type="entry name" value="GENERAL STRESS PROTEIN 20U"/>
    <property type="match status" value="1"/>
</dbReference>
<reference evidence="4 5" key="1">
    <citation type="submission" date="2018-09" db="EMBL/GenBank/DDBJ databases">
        <title>Genome sequencing of Lachnoanaerobaculum umeaense DSM 23576.</title>
        <authorList>
            <person name="Kook J.-K."/>
            <person name="Park S.-N."/>
            <person name="Lim Y.K."/>
        </authorList>
    </citation>
    <scope>NUCLEOTIDE SEQUENCE [LARGE SCALE GENOMIC DNA]</scope>
    <source>
        <strain evidence="5">DSM 23576 \ CCUG 58757</strain>
    </source>
</reference>
<dbReference type="CDD" id="cd01043">
    <property type="entry name" value="DPS"/>
    <property type="match status" value="1"/>
</dbReference>
<protein>
    <submittedName>
        <fullName evidence="4">DNA starvation/stationary phase protection protein</fullName>
    </submittedName>
</protein>
<evidence type="ECO:0000313" key="5">
    <source>
        <dbReference type="Proteomes" id="UP000265562"/>
    </source>
</evidence>
<dbReference type="InterPro" id="IPR012347">
    <property type="entry name" value="Ferritin-like"/>
</dbReference>
<name>A0A385Q6A6_9FIRM</name>
<dbReference type="InterPro" id="IPR008331">
    <property type="entry name" value="Ferritin_DPS_dom"/>
</dbReference>
<gene>
    <name evidence="4" type="ORF">D4A81_10165</name>
</gene>
<dbReference type="KEGG" id="lua:D4A81_10165"/>
<dbReference type="PRINTS" id="PR01346">
    <property type="entry name" value="HELNAPAPROT"/>
</dbReference>
<dbReference type="GO" id="GO:0008199">
    <property type="term" value="F:ferric iron binding"/>
    <property type="evidence" value="ECO:0007669"/>
    <property type="project" value="InterPro"/>
</dbReference>
<dbReference type="OrthoDB" id="9797023at2"/>